<accession>A0ABP8F9F1</accession>
<reference evidence="3" key="1">
    <citation type="journal article" date="2019" name="Int. J. Syst. Evol. Microbiol.">
        <title>The Global Catalogue of Microorganisms (GCM) 10K type strain sequencing project: providing services to taxonomists for standard genome sequencing and annotation.</title>
        <authorList>
            <consortium name="The Broad Institute Genomics Platform"/>
            <consortium name="The Broad Institute Genome Sequencing Center for Infectious Disease"/>
            <person name="Wu L."/>
            <person name="Ma J."/>
        </authorList>
    </citation>
    <scope>NUCLEOTIDE SEQUENCE [LARGE SCALE GENOMIC DNA]</scope>
    <source>
        <strain evidence="3">JCM 17917</strain>
    </source>
</reference>
<keyword evidence="1" id="KW-0812">Transmembrane</keyword>
<evidence type="ECO:0000313" key="3">
    <source>
        <dbReference type="Proteomes" id="UP001501844"/>
    </source>
</evidence>
<evidence type="ECO:0000313" key="2">
    <source>
        <dbReference type="EMBL" id="GAA4298310.1"/>
    </source>
</evidence>
<keyword evidence="1" id="KW-1133">Transmembrane helix</keyword>
<name>A0ABP8F9F1_9BACT</name>
<protein>
    <submittedName>
        <fullName evidence="2">Uncharacterized protein</fullName>
    </submittedName>
</protein>
<dbReference type="RefSeq" id="WP_345162304.1">
    <property type="nucleotide sequence ID" value="NZ_BAABGX010000001.1"/>
</dbReference>
<keyword evidence="1" id="KW-0472">Membrane</keyword>
<proteinExistence type="predicted"/>
<organism evidence="2 3">
    <name type="scientific">Nibribacter koreensis</name>
    <dbReference type="NCBI Taxonomy" id="1084519"/>
    <lineage>
        <taxon>Bacteria</taxon>
        <taxon>Pseudomonadati</taxon>
        <taxon>Bacteroidota</taxon>
        <taxon>Cytophagia</taxon>
        <taxon>Cytophagales</taxon>
        <taxon>Hymenobacteraceae</taxon>
        <taxon>Nibribacter</taxon>
    </lineage>
</organism>
<sequence>MKNQYNILFGLAILISLGVGYGYNKNRYFLVKTGEEIPKVIYEQLEDKNMTLVESIFNLQAGVTAGLATIGAGLVLMGLTNKRSAY</sequence>
<comment type="caution">
    <text evidence="2">The sequence shown here is derived from an EMBL/GenBank/DDBJ whole genome shotgun (WGS) entry which is preliminary data.</text>
</comment>
<feature type="transmembrane region" description="Helical" evidence="1">
    <location>
        <begin position="56"/>
        <end position="79"/>
    </location>
</feature>
<dbReference type="EMBL" id="BAABGX010000001">
    <property type="protein sequence ID" value="GAA4298310.1"/>
    <property type="molecule type" value="Genomic_DNA"/>
</dbReference>
<gene>
    <name evidence="2" type="ORF">GCM10023183_06540</name>
</gene>
<evidence type="ECO:0000256" key="1">
    <source>
        <dbReference type="SAM" id="Phobius"/>
    </source>
</evidence>
<keyword evidence="3" id="KW-1185">Reference proteome</keyword>
<dbReference type="Proteomes" id="UP001501844">
    <property type="component" value="Unassembled WGS sequence"/>
</dbReference>